<dbReference type="AlphaFoldDB" id="A0A4Z0R8W3"/>
<keyword evidence="3" id="KW-1185">Reference proteome</keyword>
<dbReference type="EMBL" id="SPQQ01000002">
    <property type="protein sequence ID" value="TGE38884.1"/>
    <property type="molecule type" value="Genomic_DNA"/>
</dbReference>
<feature type="region of interest" description="Disordered" evidence="1">
    <location>
        <begin position="70"/>
        <end position="101"/>
    </location>
</feature>
<feature type="region of interest" description="Disordered" evidence="1">
    <location>
        <begin position="1"/>
        <end position="26"/>
    </location>
</feature>
<reference evidence="2 3" key="1">
    <citation type="submission" date="2019-03" db="EMBL/GenBank/DDBJ databases">
        <title>Draft Genome Sequence of Desulfosporosinus fructosivorans Strain 63.6F, Isolated from Marine Sediment in the Baltic Sea.</title>
        <authorList>
            <person name="Hausmann B."/>
            <person name="Vandieken V."/>
            <person name="Pjevac P."/>
            <person name="Schreck K."/>
            <person name="Herbold C.W."/>
            <person name="Loy A."/>
        </authorList>
    </citation>
    <scope>NUCLEOTIDE SEQUENCE [LARGE SCALE GENOMIC DNA]</scope>
    <source>
        <strain evidence="2 3">63.6F</strain>
    </source>
</reference>
<sequence length="101" mass="11043">MNVSSVSSISSSSYSSGNDTDEKRLSDQVKQLQNQINTVTQSKDDAKTKQAKIQLLEAQIIQIQAQIQANSKKTNQNSNTETQQATQIQAVSTSSKLDIQV</sequence>
<dbReference type="Proteomes" id="UP000298460">
    <property type="component" value="Unassembled WGS sequence"/>
</dbReference>
<dbReference type="Pfam" id="PF14282">
    <property type="entry name" value="FlxA"/>
    <property type="match status" value="1"/>
</dbReference>
<proteinExistence type="predicted"/>
<dbReference type="RefSeq" id="WP_135545380.1">
    <property type="nucleotide sequence ID" value="NZ_SPQQ01000002.1"/>
</dbReference>
<name>A0A4Z0R8W3_9FIRM</name>
<feature type="compositionally biased region" description="Low complexity" evidence="1">
    <location>
        <begin position="1"/>
        <end position="16"/>
    </location>
</feature>
<protein>
    <recommendedName>
        <fullName evidence="4">FlxA protein</fullName>
    </recommendedName>
</protein>
<evidence type="ECO:0000313" key="2">
    <source>
        <dbReference type="EMBL" id="TGE38884.1"/>
    </source>
</evidence>
<dbReference type="InterPro" id="IPR025577">
    <property type="entry name" value="FlxA"/>
</dbReference>
<evidence type="ECO:0000313" key="3">
    <source>
        <dbReference type="Proteomes" id="UP000298460"/>
    </source>
</evidence>
<evidence type="ECO:0000256" key="1">
    <source>
        <dbReference type="SAM" id="MobiDB-lite"/>
    </source>
</evidence>
<gene>
    <name evidence="2" type="ORF">E4K67_05255</name>
</gene>
<comment type="caution">
    <text evidence="2">The sequence shown here is derived from an EMBL/GenBank/DDBJ whole genome shotgun (WGS) entry which is preliminary data.</text>
</comment>
<accession>A0A4Z0R8W3</accession>
<organism evidence="2 3">
    <name type="scientific">Desulfosporosinus fructosivorans</name>
    <dbReference type="NCBI Taxonomy" id="2018669"/>
    <lineage>
        <taxon>Bacteria</taxon>
        <taxon>Bacillati</taxon>
        <taxon>Bacillota</taxon>
        <taxon>Clostridia</taxon>
        <taxon>Eubacteriales</taxon>
        <taxon>Desulfitobacteriaceae</taxon>
        <taxon>Desulfosporosinus</taxon>
    </lineage>
</organism>
<evidence type="ECO:0008006" key="4">
    <source>
        <dbReference type="Google" id="ProtNLM"/>
    </source>
</evidence>